<gene>
    <name evidence="1" type="ORF">MT2528_4820</name>
</gene>
<dbReference type="EMBL" id="FPLJ01000152">
    <property type="protein sequence ID" value="SGZ04522.1"/>
    <property type="molecule type" value="Genomic_DNA"/>
</dbReference>
<sequence>MKYPTEYRIEVYLDSFINDPIAGFCSTTPFMAMQIGDEIDPFAWSDGNDESYANKGEVTRNLILEVVKIRHLMMVSDEKTIQSTSIKVNSVERND</sequence>
<proteinExistence type="predicted"/>
<dbReference type="RefSeq" id="WP_075532090.1">
    <property type="nucleotide sequence ID" value="NZ_CAWRCN010000003.1"/>
</dbReference>
<dbReference type="Proteomes" id="UP000182660">
    <property type="component" value="Unassembled WGS sequence"/>
</dbReference>
<organism evidence="1 2">
    <name type="scientific">Moritella viscosa</name>
    <dbReference type="NCBI Taxonomy" id="80854"/>
    <lineage>
        <taxon>Bacteria</taxon>
        <taxon>Pseudomonadati</taxon>
        <taxon>Pseudomonadota</taxon>
        <taxon>Gammaproteobacteria</taxon>
        <taxon>Alteromonadales</taxon>
        <taxon>Moritellaceae</taxon>
        <taxon>Moritella</taxon>
    </lineage>
</organism>
<keyword evidence="2" id="KW-1185">Reference proteome</keyword>
<name>A0ABY1HKL5_9GAMM</name>
<reference evidence="1 2" key="1">
    <citation type="submission" date="2016-11" db="EMBL/GenBank/DDBJ databases">
        <authorList>
            <person name="Klemetsen T."/>
        </authorList>
    </citation>
    <scope>NUCLEOTIDE SEQUENCE [LARGE SCALE GENOMIC DNA]</scope>
    <source>
        <strain evidence="1">MT 2528</strain>
    </source>
</reference>
<protein>
    <submittedName>
        <fullName evidence="1">Uncharacterized protein</fullName>
    </submittedName>
</protein>
<accession>A0ABY1HKL5</accession>
<comment type="caution">
    <text evidence="1">The sequence shown here is derived from an EMBL/GenBank/DDBJ whole genome shotgun (WGS) entry which is preliminary data.</text>
</comment>
<evidence type="ECO:0000313" key="1">
    <source>
        <dbReference type="EMBL" id="SGZ04522.1"/>
    </source>
</evidence>
<evidence type="ECO:0000313" key="2">
    <source>
        <dbReference type="Proteomes" id="UP000182660"/>
    </source>
</evidence>